<dbReference type="InterPro" id="IPR029063">
    <property type="entry name" value="SAM-dependent_MTases_sf"/>
</dbReference>
<dbReference type="Proteomes" id="UP001190700">
    <property type="component" value="Unassembled WGS sequence"/>
</dbReference>
<dbReference type="PANTHER" id="PTHR47790:SF2">
    <property type="entry name" value="TRNA_TMRNA (URACIL-C(5))-METHYLTRANSFERASE"/>
    <property type="match status" value="1"/>
</dbReference>
<evidence type="ECO:0000313" key="6">
    <source>
        <dbReference type="EMBL" id="KAK3274083.1"/>
    </source>
</evidence>
<dbReference type="EMBL" id="LGRX02007957">
    <property type="protein sequence ID" value="KAK3274083.1"/>
    <property type="molecule type" value="Genomic_DNA"/>
</dbReference>
<dbReference type="GO" id="GO:0000049">
    <property type="term" value="F:tRNA binding"/>
    <property type="evidence" value="ECO:0007669"/>
    <property type="project" value="TreeGrafter"/>
</dbReference>
<organism evidence="6 7">
    <name type="scientific">Cymbomonas tetramitiformis</name>
    <dbReference type="NCBI Taxonomy" id="36881"/>
    <lineage>
        <taxon>Eukaryota</taxon>
        <taxon>Viridiplantae</taxon>
        <taxon>Chlorophyta</taxon>
        <taxon>Pyramimonadophyceae</taxon>
        <taxon>Pyramimonadales</taxon>
        <taxon>Pyramimonadaceae</taxon>
        <taxon>Cymbomonas</taxon>
    </lineage>
</organism>
<dbReference type="Gene3D" id="2.40.50.1070">
    <property type="match status" value="1"/>
</dbReference>
<keyword evidence="7" id="KW-1185">Reference proteome</keyword>
<keyword evidence="1 5" id="KW-0489">Methyltransferase</keyword>
<comment type="caution">
    <text evidence="6">The sequence shown here is derived from an EMBL/GenBank/DDBJ whole genome shotgun (WGS) entry which is preliminary data.</text>
</comment>
<dbReference type="Pfam" id="PF05958">
    <property type="entry name" value="tRNA_U5-meth_tr"/>
    <property type="match status" value="2"/>
</dbReference>
<dbReference type="GO" id="GO:0019843">
    <property type="term" value="F:rRNA binding"/>
    <property type="evidence" value="ECO:0007669"/>
    <property type="project" value="TreeGrafter"/>
</dbReference>
<dbReference type="PROSITE" id="PS51687">
    <property type="entry name" value="SAM_MT_RNA_M5U"/>
    <property type="match status" value="1"/>
</dbReference>
<dbReference type="GO" id="GO:0005829">
    <property type="term" value="C:cytosol"/>
    <property type="evidence" value="ECO:0007669"/>
    <property type="project" value="TreeGrafter"/>
</dbReference>
<accession>A0AAE0L6N2</accession>
<dbReference type="GO" id="GO:0032259">
    <property type="term" value="P:methylation"/>
    <property type="evidence" value="ECO:0007669"/>
    <property type="project" value="UniProtKB-KW"/>
</dbReference>
<dbReference type="PANTHER" id="PTHR47790">
    <property type="entry name" value="TRNA/TMRNA (URACIL-C(5))-METHYLTRANSFERASE"/>
    <property type="match status" value="1"/>
</dbReference>
<protein>
    <submittedName>
        <fullName evidence="6">Uncharacterized protein</fullName>
    </submittedName>
</protein>
<evidence type="ECO:0000256" key="1">
    <source>
        <dbReference type="ARBA" id="ARBA00022603"/>
    </source>
</evidence>
<evidence type="ECO:0000256" key="3">
    <source>
        <dbReference type="ARBA" id="ARBA00022691"/>
    </source>
</evidence>
<dbReference type="FunFam" id="2.40.50.1070:FF:000001">
    <property type="entry name" value="tRNA/tmRNA (uracil-C(5))-methyltransferase"/>
    <property type="match status" value="1"/>
</dbReference>
<evidence type="ECO:0000256" key="5">
    <source>
        <dbReference type="PROSITE-ProRule" id="PRU01024"/>
    </source>
</evidence>
<dbReference type="InterPro" id="IPR010280">
    <property type="entry name" value="U5_MeTrfase_fam"/>
</dbReference>
<comment type="caution">
    <text evidence="5">Lacks conserved residue(s) required for the propagation of feature annotation.</text>
</comment>
<keyword evidence="2 5" id="KW-0808">Transferase</keyword>
<dbReference type="InterPro" id="IPR011869">
    <property type="entry name" value="TrmA_MeTrfase"/>
</dbReference>
<dbReference type="AlphaFoldDB" id="A0AAE0L6N2"/>
<gene>
    <name evidence="6" type="ORF">CYMTET_17716</name>
</gene>
<evidence type="ECO:0000256" key="4">
    <source>
        <dbReference type="ARBA" id="ARBA00022694"/>
    </source>
</evidence>
<evidence type="ECO:0000313" key="7">
    <source>
        <dbReference type="Proteomes" id="UP001190700"/>
    </source>
</evidence>
<reference evidence="6 7" key="1">
    <citation type="journal article" date="2015" name="Genome Biol. Evol.">
        <title>Comparative Genomics of a Bacterivorous Green Alga Reveals Evolutionary Causalities and Consequences of Phago-Mixotrophic Mode of Nutrition.</title>
        <authorList>
            <person name="Burns J.A."/>
            <person name="Paasch A."/>
            <person name="Narechania A."/>
            <person name="Kim E."/>
        </authorList>
    </citation>
    <scope>NUCLEOTIDE SEQUENCE [LARGE SCALE GENOMIC DNA]</scope>
    <source>
        <strain evidence="6 7">PLY_AMNH</strain>
    </source>
</reference>
<comment type="similarity">
    <text evidence="5">Belongs to the class I-like SAM-binding methyltransferase superfamily. RNA M5U methyltransferase family.</text>
</comment>
<name>A0AAE0L6N2_9CHLO</name>
<keyword evidence="3 5" id="KW-0949">S-adenosyl-L-methionine</keyword>
<evidence type="ECO:0000256" key="2">
    <source>
        <dbReference type="ARBA" id="ARBA00022679"/>
    </source>
</evidence>
<dbReference type="GO" id="GO:0030697">
    <property type="term" value="F:tRNA (uracil(54)-C5)-methyltransferase activity, S-adenosyl methionine-dependent"/>
    <property type="evidence" value="ECO:0007669"/>
    <property type="project" value="InterPro"/>
</dbReference>
<keyword evidence="4" id="KW-0819">tRNA processing</keyword>
<feature type="binding site" evidence="5">
    <location>
        <position position="281"/>
    </location>
    <ligand>
        <name>S-adenosyl-L-methionine</name>
        <dbReference type="ChEBI" id="CHEBI:59789"/>
    </ligand>
</feature>
<proteinExistence type="inferred from homology"/>
<dbReference type="SUPFAM" id="SSF53335">
    <property type="entry name" value="S-adenosyl-L-methionine-dependent methyltransferases"/>
    <property type="match status" value="1"/>
</dbReference>
<sequence>MRALALPFSLRSAALRRCCLVIDPRHHPSSLRPGEQLQASLRLQANRTLTTRRSIKLASPRRRSQREQRNFIAMASELNIEVRPESYDDELKEKVEAVVQLFLSKSLEVPKPEVFSSEKQNFRMRSEFRVWRSDDDMFYAMFDPREPRKPVQIDSFPMASKRINELMPALLEEVRAVPSLKKKLFQANFLTTLSGEALVTLLYHNRLDAEWEEAARRMCQKLDINIVGRSRKQKVLVDRDFVWEKLNVNGRDLAYKQVSHWPACCPIDEQKRAQVEGSFSQPNAGIATSMIGWALDVTSRPPSDSAGAGTGTGAVDDDLLELYCGNGAALPPWCRSCLGIRQRWGW</sequence>
<feature type="binding site" evidence="5">
    <location>
        <position position="323"/>
    </location>
    <ligand>
        <name>S-adenosyl-L-methionine</name>
        <dbReference type="ChEBI" id="CHEBI:59789"/>
    </ligand>
</feature>
<dbReference type="GO" id="GO:0008033">
    <property type="term" value="P:tRNA processing"/>
    <property type="evidence" value="ECO:0007669"/>
    <property type="project" value="UniProtKB-KW"/>
</dbReference>